<dbReference type="SUPFAM" id="SSF51182">
    <property type="entry name" value="RmlC-like cupins"/>
    <property type="match status" value="1"/>
</dbReference>
<dbReference type="InterPro" id="IPR010982">
    <property type="entry name" value="Lambda_DNA-bd_dom_sf"/>
</dbReference>
<dbReference type="InterPro" id="IPR011051">
    <property type="entry name" value="RmlC_Cupin_sf"/>
</dbReference>
<keyword evidence="5" id="KW-1185">Reference proteome</keyword>
<dbReference type="PANTHER" id="PTHR46797:SF1">
    <property type="entry name" value="METHYLPHOSPHONATE SYNTHASE"/>
    <property type="match status" value="1"/>
</dbReference>
<dbReference type="Gene3D" id="1.10.260.40">
    <property type="entry name" value="lambda repressor-like DNA-binding domains"/>
    <property type="match status" value="1"/>
</dbReference>
<dbReference type="Pfam" id="PF07883">
    <property type="entry name" value="Cupin_2"/>
    <property type="match status" value="1"/>
</dbReference>
<evidence type="ECO:0000256" key="1">
    <source>
        <dbReference type="ARBA" id="ARBA00023125"/>
    </source>
</evidence>
<feature type="region of interest" description="Disordered" evidence="2">
    <location>
        <begin position="196"/>
        <end position="226"/>
    </location>
</feature>
<dbReference type="InterPro" id="IPR050807">
    <property type="entry name" value="TransReg_Diox_bact_type"/>
</dbReference>
<dbReference type="Gene3D" id="2.60.120.10">
    <property type="entry name" value="Jelly Rolls"/>
    <property type="match status" value="1"/>
</dbReference>
<evidence type="ECO:0000313" key="5">
    <source>
        <dbReference type="Proteomes" id="UP001198571"/>
    </source>
</evidence>
<evidence type="ECO:0000259" key="3">
    <source>
        <dbReference type="PROSITE" id="PS50943"/>
    </source>
</evidence>
<dbReference type="EMBL" id="JACDXX010000007">
    <property type="protein sequence ID" value="MCB5410168.1"/>
    <property type="molecule type" value="Genomic_DNA"/>
</dbReference>
<dbReference type="SMART" id="SM00530">
    <property type="entry name" value="HTH_XRE"/>
    <property type="match status" value="1"/>
</dbReference>
<dbReference type="SUPFAM" id="SSF47413">
    <property type="entry name" value="lambda repressor-like DNA-binding domains"/>
    <property type="match status" value="1"/>
</dbReference>
<dbReference type="PROSITE" id="PS50943">
    <property type="entry name" value="HTH_CROC1"/>
    <property type="match status" value="1"/>
</dbReference>
<keyword evidence="1" id="KW-0238">DNA-binding</keyword>
<reference evidence="4 5" key="1">
    <citation type="submission" date="2020-07" db="EMBL/GenBank/DDBJ databases">
        <title>Pseudogemmobacter sp. nov., isolated from poultry manure in Taiwan.</title>
        <authorList>
            <person name="Lin S.-Y."/>
            <person name="Tang Y.-S."/>
            <person name="Young C.-C."/>
        </authorList>
    </citation>
    <scope>NUCLEOTIDE SEQUENCE [LARGE SCALE GENOMIC DNA]</scope>
    <source>
        <strain evidence="4 5">CC-YST710</strain>
    </source>
</reference>
<evidence type="ECO:0000256" key="2">
    <source>
        <dbReference type="SAM" id="MobiDB-lite"/>
    </source>
</evidence>
<dbReference type="CDD" id="cd00093">
    <property type="entry name" value="HTH_XRE"/>
    <property type="match status" value="1"/>
</dbReference>
<comment type="caution">
    <text evidence="4">The sequence shown here is derived from an EMBL/GenBank/DDBJ whole genome shotgun (WGS) entry which is preliminary data.</text>
</comment>
<dbReference type="PANTHER" id="PTHR46797">
    <property type="entry name" value="HTH-TYPE TRANSCRIPTIONAL REGULATOR"/>
    <property type="match status" value="1"/>
</dbReference>
<gene>
    <name evidence="4" type="ORF">H0485_09160</name>
</gene>
<accession>A0ABS8CLA7</accession>
<dbReference type="InterPro" id="IPR001387">
    <property type="entry name" value="Cro/C1-type_HTH"/>
</dbReference>
<dbReference type="InterPro" id="IPR013096">
    <property type="entry name" value="Cupin_2"/>
</dbReference>
<feature type="domain" description="HTH cro/C1-type" evidence="3">
    <location>
        <begin position="27"/>
        <end position="81"/>
    </location>
</feature>
<dbReference type="Proteomes" id="UP001198571">
    <property type="component" value="Unassembled WGS sequence"/>
</dbReference>
<sequence>MHDSTPQHGGPDVADEAETRNRLAAKLRQLRKASGYSLRQVAEATGTSASFLSQVERGLSGASTSSLMRLANCFGCSISELFAAAEISRDPVLRRAERPALPELEGHRKMLISRRPLTTFESYVSEFAPGGSTGPDQYTHGDSHEMILVLTGKALIELGPESYQLDAGDCIEFMSSVPHRVANAAEGATSVLFITSPPTSSPGYLAGFRPEPDDEEDHETESRPRP</sequence>
<proteinExistence type="predicted"/>
<protein>
    <submittedName>
        <fullName evidence="4">Cupin domain-containing protein</fullName>
    </submittedName>
</protein>
<dbReference type="CDD" id="cd02209">
    <property type="entry name" value="cupin_XRE_C"/>
    <property type="match status" value="1"/>
</dbReference>
<name>A0ABS8CLA7_9RHOB</name>
<evidence type="ECO:0000313" key="4">
    <source>
        <dbReference type="EMBL" id="MCB5410168.1"/>
    </source>
</evidence>
<organism evidence="4 5">
    <name type="scientific">Pseudogemmobacter faecipullorum</name>
    <dbReference type="NCBI Taxonomy" id="2755041"/>
    <lineage>
        <taxon>Bacteria</taxon>
        <taxon>Pseudomonadati</taxon>
        <taxon>Pseudomonadota</taxon>
        <taxon>Alphaproteobacteria</taxon>
        <taxon>Rhodobacterales</taxon>
        <taxon>Paracoccaceae</taxon>
        <taxon>Pseudogemmobacter</taxon>
    </lineage>
</organism>
<dbReference type="InterPro" id="IPR014710">
    <property type="entry name" value="RmlC-like_jellyroll"/>
</dbReference>
<dbReference type="Pfam" id="PF01381">
    <property type="entry name" value="HTH_3"/>
    <property type="match status" value="1"/>
</dbReference>